<keyword evidence="5 8" id="KW-1133">Transmembrane helix</keyword>
<feature type="compositionally biased region" description="Polar residues" evidence="7">
    <location>
        <begin position="487"/>
        <end position="496"/>
    </location>
</feature>
<protein>
    <recommendedName>
        <fullName evidence="11">RELT-like protein 2</fullName>
    </recommendedName>
</protein>
<dbReference type="GO" id="GO:0005886">
    <property type="term" value="C:plasma membrane"/>
    <property type="evidence" value="ECO:0007669"/>
    <property type="project" value="UniProtKB-SubCell"/>
</dbReference>
<gene>
    <name evidence="9" type="primary">rell2</name>
</gene>
<keyword evidence="3" id="KW-1003">Cell membrane</keyword>
<feature type="compositionally biased region" description="Polar residues" evidence="7">
    <location>
        <begin position="409"/>
        <end position="431"/>
    </location>
</feature>
<keyword evidence="6 8" id="KW-0472">Membrane</keyword>
<accession>A0A8C5BW75</accession>
<feature type="compositionally biased region" description="Basic and acidic residues" evidence="7">
    <location>
        <begin position="263"/>
        <end position="276"/>
    </location>
</feature>
<feature type="region of interest" description="Disordered" evidence="7">
    <location>
        <begin position="378"/>
        <end position="749"/>
    </location>
</feature>
<reference evidence="9" key="2">
    <citation type="submission" date="2025-09" db="UniProtKB">
        <authorList>
            <consortium name="Ensembl"/>
        </authorList>
    </citation>
    <scope>IDENTIFICATION</scope>
</reference>
<evidence type="ECO:0000256" key="6">
    <source>
        <dbReference type="ARBA" id="ARBA00023136"/>
    </source>
</evidence>
<evidence type="ECO:0000256" key="1">
    <source>
        <dbReference type="ARBA" id="ARBA00004162"/>
    </source>
</evidence>
<feature type="compositionally biased region" description="Polar residues" evidence="7">
    <location>
        <begin position="508"/>
        <end position="543"/>
    </location>
</feature>
<reference evidence="9" key="1">
    <citation type="submission" date="2025-08" db="UniProtKB">
        <authorList>
            <consortium name="Ensembl"/>
        </authorList>
    </citation>
    <scope>IDENTIFICATION</scope>
</reference>
<dbReference type="InterPro" id="IPR042313">
    <property type="entry name" value="RELL2"/>
</dbReference>
<dbReference type="AlphaFoldDB" id="A0A8C5BW75"/>
<evidence type="ECO:0000256" key="7">
    <source>
        <dbReference type="SAM" id="MobiDB-lite"/>
    </source>
</evidence>
<dbReference type="GO" id="GO:0010811">
    <property type="term" value="P:positive regulation of cell-substrate adhesion"/>
    <property type="evidence" value="ECO:0007669"/>
    <property type="project" value="TreeGrafter"/>
</dbReference>
<comment type="similarity">
    <text evidence="2">Belongs to the RELT family.</text>
</comment>
<keyword evidence="10" id="KW-1185">Reference proteome</keyword>
<dbReference type="InterPro" id="IPR022248">
    <property type="entry name" value="TNF_rcpt_RELT"/>
</dbReference>
<feature type="compositionally biased region" description="Low complexity" evidence="7">
    <location>
        <begin position="609"/>
        <end position="623"/>
    </location>
</feature>
<dbReference type="Pfam" id="PF12606">
    <property type="entry name" value="RELT"/>
    <property type="match status" value="1"/>
</dbReference>
<feature type="compositionally biased region" description="Basic and acidic residues" evidence="7">
    <location>
        <begin position="736"/>
        <end position="749"/>
    </location>
</feature>
<feature type="compositionally biased region" description="Polar residues" evidence="7">
    <location>
        <begin position="686"/>
        <end position="711"/>
    </location>
</feature>
<feature type="compositionally biased region" description="Basic and acidic residues" evidence="7">
    <location>
        <begin position="119"/>
        <end position="129"/>
    </location>
</feature>
<dbReference type="Ensembl" id="ENSGMOT00000066598.1">
    <property type="protein sequence ID" value="ENSGMOP00000051582.1"/>
    <property type="gene ID" value="ENSGMOG00000034316.1"/>
</dbReference>
<sequence length="810" mass="86158">MQAFLKINPCCSGPAPLGGPPRHYHHRHHRQAPRPAELRRRRDGLPLLLTNRPAFSMSDLDALAVGEPPPPYMIFLVVFLFFVTGLLGFLVCHTLKKRGYRCRTWETDEEEEEEEEDKEKEKEGKKEEVSAEDDDEDNQDTVEQILKCIIENEANMEAFKEMLGNQNVCALHDPRLLRKESLGGIPPHHHTVHSGSDRNSCHLCAQGRVKKGRRRSRTPKPKKPGEQTVFSVGRFRVIHTDKKLQGSPNPMADSGDQLNQSQDSKDPKDGAEDPKEGGFNLRNMFKDVKQPAESSNGAVPNAGKRRKSLTIFGLGRRGSDPAGMKTASLPGGRVLGGLREGGVKFSKQAPVVFEEQLPTCPETDSVTEVPYSVPLKGITEAGSLSPRGLEPPDGLTTESSVGAAAQETPVPSSLAIPTSLPTRRTLQSPSPGTAREEKKSAEVYSPGPQQTSTPIAPGFGVASGLTSSAAAPQRTASSSEGLLPSGTLPSPYSISSLDADPGIGGSLASMTLGLSPTSLFPVQTTSPASLRTPTSSAVFAQSLTPPPHDSRNAPTEPVKAPSASPALKHSPQLTSVLSRSNQSPTTTLSLGRIPSPLLARTPSPALTLTTNASAMSPSPTPSAVLSPGSSQTSPRDALPHVRGRFTSVASSASEPDQLPCASAGDVHSASLASPSAQLGKDGPSSRPVSPGQSRSPSLPQEGRMSSVSNVKASPDRKREFSVVTMLEEEEPSILTTKEENGETSDLKKDLEKVDISPTVTKTGYASVSGSVQTTTLDKELSTVLVVPSVSQGIDDIVEMKDLQEVVQDDN</sequence>
<evidence type="ECO:0000256" key="2">
    <source>
        <dbReference type="ARBA" id="ARBA00008688"/>
    </source>
</evidence>
<dbReference type="GO" id="GO:1900745">
    <property type="term" value="P:positive regulation of p38MAPK cascade"/>
    <property type="evidence" value="ECO:0007669"/>
    <property type="project" value="InterPro"/>
</dbReference>
<feature type="region of interest" description="Disordered" evidence="7">
    <location>
        <begin position="105"/>
        <end position="139"/>
    </location>
</feature>
<evidence type="ECO:0000313" key="10">
    <source>
        <dbReference type="Proteomes" id="UP000694546"/>
    </source>
</evidence>
<evidence type="ECO:0008006" key="11">
    <source>
        <dbReference type="Google" id="ProtNLM"/>
    </source>
</evidence>
<evidence type="ECO:0000256" key="8">
    <source>
        <dbReference type="SAM" id="Phobius"/>
    </source>
</evidence>
<dbReference type="Proteomes" id="UP000694546">
    <property type="component" value="Chromosome 10"/>
</dbReference>
<feature type="compositionally biased region" description="Basic residues" evidence="7">
    <location>
        <begin position="208"/>
        <end position="222"/>
    </location>
</feature>
<evidence type="ECO:0000256" key="4">
    <source>
        <dbReference type="ARBA" id="ARBA00022692"/>
    </source>
</evidence>
<feature type="compositionally biased region" description="Polar residues" evidence="7">
    <location>
        <begin position="464"/>
        <end position="480"/>
    </location>
</feature>
<feature type="compositionally biased region" description="Acidic residues" evidence="7">
    <location>
        <begin position="130"/>
        <end position="139"/>
    </location>
</feature>
<dbReference type="PANTHER" id="PTHR31481">
    <property type="entry name" value="RELT-LIKE PROTEIN 2 RELL2"/>
    <property type="match status" value="1"/>
</dbReference>
<proteinExistence type="inferred from homology"/>
<comment type="subcellular location">
    <subcellularLocation>
        <location evidence="1">Cell membrane</location>
        <topology evidence="1">Single-pass membrane protein</topology>
    </subcellularLocation>
</comment>
<evidence type="ECO:0000313" key="9">
    <source>
        <dbReference type="Ensembl" id="ENSGMOP00000051582.1"/>
    </source>
</evidence>
<feature type="compositionally biased region" description="Acidic residues" evidence="7">
    <location>
        <begin position="107"/>
        <end position="118"/>
    </location>
</feature>
<evidence type="ECO:0000256" key="5">
    <source>
        <dbReference type="ARBA" id="ARBA00022989"/>
    </source>
</evidence>
<feature type="compositionally biased region" description="Basic residues" evidence="7">
    <location>
        <begin position="22"/>
        <end position="32"/>
    </location>
</feature>
<feature type="transmembrane region" description="Helical" evidence="8">
    <location>
        <begin position="72"/>
        <end position="95"/>
    </location>
</feature>
<feature type="region of interest" description="Disordered" evidence="7">
    <location>
        <begin position="18"/>
        <end position="42"/>
    </location>
</feature>
<feature type="compositionally biased region" description="Polar residues" evidence="7">
    <location>
        <begin position="571"/>
        <end position="589"/>
    </location>
</feature>
<organism evidence="9 10">
    <name type="scientific">Gadus morhua</name>
    <name type="common">Atlantic cod</name>
    <dbReference type="NCBI Taxonomy" id="8049"/>
    <lineage>
        <taxon>Eukaryota</taxon>
        <taxon>Metazoa</taxon>
        <taxon>Chordata</taxon>
        <taxon>Craniata</taxon>
        <taxon>Vertebrata</taxon>
        <taxon>Euteleostomi</taxon>
        <taxon>Actinopterygii</taxon>
        <taxon>Neopterygii</taxon>
        <taxon>Teleostei</taxon>
        <taxon>Neoteleostei</taxon>
        <taxon>Acanthomorphata</taxon>
        <taxon>Zeiogadaria</taxon>
        <taxon>Gadariae</taxon>
        <taxon>Gadiformes</taxon>
        <taxon>Gadoidei</taxon>
        <taxon>Gadidae</taxon>
        <taxon>Gadus</taxon>
    </lineage>
</organism>
<feature type="region of interest" description="Disordered" evidence="7">
    <location>
        <begin position="181"/>
        <end position="334"/>
    </location>
</feature>
<evidence type="ECO:0000256" key="3">
    <source>
        <dbReference type="ARBA" id="ARBA00022475"/>
    </source>
</evidence>
<dbReference type="PANTHER" id="PTHR31481:SF0">
    <property type="entry name" value="RELT-LIKE PROTEIN 2"/>
    <property type="match status" value="1"/>
</dbReference>
<dbReference type="GeneTree" id="ENSGT00940000160541"/>
<name>A0A8C5BW75_GADMO</name>
<keyword evidence="4 8" id="KW-0812">Transmembrane</keyword>